<dbReference type="AlphaFoldDB" id="A0A1D2JHY1"/>
<organism evidence="3 4">
    <name type="scientific">Paracoccidioides brasiliensis</name>
    <dbReference type="NCBI Taxonomy" id="121759"/>
    <lineage>
        <taxon>Eukaryota</taxon>
        <taxon>Fungi</taxon>
        <taxon>Dikarya</taxon>
        <taxon>Ascomycota</taxon>
        <taxon>Pezizomycotina</taxon>
        <taxon>Eurotiomycetes</taxon>
        <taxon>Eurotiomycetidae</taxon>
        <taxon>Onygenales</taxon>
        <taxon>Ajellomycetaceae</taxon>
        <taxon>Paracoccidioides</taxon>
    </lineage>
</organism>
<feature type="transmembrane region" description="Helical" evidence="1">
    <location>
        <begin position="270"/>
        <end position="297"/>
    </location>
</feature>
<feature type="transmembrane region" description="Helical" evidence="1">
    <location>
        <begin position="173"/>
        <end position="191"/>
    </location>
</feature>
<dbReference type="Proteomes" id="UP000242814">
    <property type="component" value="Unassembled WGS sequence"/>
</dbReference>
<gene>
    <name evidence="3" type="ORF">ACO22_02786</name>
</gene>
<keyword evidence="1" id="KW-0812">Transmembrane</keyword>
<dbReference type="VEuPathDB" id="FungiDB:PADG_08246"/>
<reference evidence="3 4" key="1">
    <citation type="submission" date="2016-06" db="EMBL/GenBank/DDBJ databases">
        <authorList>
            <person name="Kjaerup R.B."/>
            <person name="Dalgaard T.S."/>
            <person name="Juul-Madsen H.R."/>
        </authorList>
    </citation>
    <scope>NUCLEOTIDE SEQUENCE [LARGE SCALE GENOMIC DNA]</scope>
    <source>
        <strain evidence="3 4">Pb300</strain>
    </source>
</reference>
<feature type="domain" description="Acyltransferase 3" evidence="2">
    <location>
        <begin position="70"/>
        <end position="421"/>
    </location>
</feature>
<dbReference type="PANTHER" id="PTHR23028:SF125">
    <property type="entry name" value="ACYLTRANSFERASE"/>
    <property type="match status" value="1"/>
</dbReference>
<feature type="transmembrane region" description="Helical" evidence="1">
    <location>
        <begin position="362"/>
        <end position="383"/>
    </location>
</feature>
<dbReference type="Pfam" id="PF01757">
    <property type="entry name" value="Acyl_transf_3"/>
    <property type="match status" value="1"/>
</dbReference>
<evidence type="ECO:0000313" key="4">
    <source>
        <dbReference type="Proteomes" id="UP000242814"/>
    </source>
</evidence>
<dbReference type="EMBL" id="LZYO01000089">
    <property type="protein sequence ID" value="ODH36262.1"/>
    <property type="molecule type" value="Genomic_DNA"/>
</dbReference>
<feature type="transmembrane region" description="Helical" evidence="1">
    <location>
        <begin position="318"/>
        <end position="342"/>
    </location>
</feature>
<dbReference type="PANTHER" id="PTHR23028">
    <property type="entry name" value="ACETYLTRANSFERASE"/>
    <property type="match status" value="1"/>
</dbReference>
<accession>A0A1D2JHY1</accession>
<evidence type="ECO:0000256" key="1">
    <source>
        <dbReference type="SAM" id="Phobius"/>
    </source>
</evidence>
<keyword evidence="1" id="KW-0472">Membrane</keyword>
<dbReference type="GO" id="GO:0016747">
    <property type="term" value="F:acyltransferase activity, transferring groups other than amino-acyl groups"/>
    <property type="evidence" value="ECO:0007669"/>
    <property type="project" value="InterPro"/>
</dbReference>
<protein>
    <recommendedName>
        <fullName evidence="2">Acyltransferase 3 domain-containing protein</fullName>
    </recommendedName>
</protein>
<evidence type="ECO:0000259" key="2">
    <source>
        <dbReference type="Pfam" id="PF01757"/>
    </source>
</evidence>
<keyword evidence="1" id="KW-1133">Transmembrane helix</keyword>
<sequence length="511" mass="57993">MSPGGEQEGFLGNGNWEEITPEWRPISVQASDTTKEWAKLVRPAGLWKSATSRRIGNGGGGGGPGGRRTAYLDGIRGFAAFLVYCGHHQLWTHEMMSAEEIFENAFGYKGRFYFALLPGIRVFFSGGHFAVSVFFVLSGYVLAAKPLSLMVDGDYVKLGENIASSLFRRWLRLFLPVIATTFLYMTSWHVLGIRTEPKPCMTYREELWNWYSEFKNFSHIFRTGSDPWFSYNFHVWSIPVEFKGSMLIYTSLQAFSRCTRNARLWCEVGLIFYFMYITDGAHFSLFVAGMLLCDLDLLARNNNLPRFIANMEPHKRTLAYIALGISIYLGGVPSQSADIQVLRSSPGWYLLSFFKPQAVFDYKWFFLFWAATLIVAAIPRIPALKSFFETPFNQYLGRISFSFYLVHGPILWTLGDRIYAATGWLRESHAVNLPGWINRFPLPKVGPLGLELAFLLPQLILLPLTLWLAEIATRLIDEPSVKLAQWAYSKTQPSSSQQSCTVNQGMGDILF</sequence>
<proteinExistence type="predicted"/>
<dbReference type="InterPro" id="IPR002656">
    <property type="entry name" value="Acyl_transf_3_dom"/>
</dbReference>
<name>A0A1D2JHY1_PARBR</name>
<feature type="transmembrane region" description="Helical" evidence="1">
    <location>
        <begin position="122"/>
        <end position="143"/>
    </location>
</feature>
<dbReference type="InterPro" id="IPR050879">
    <property type="entry name" value="Acyltransferase_3"/>
</dbReference>
<dbReference type="VEuPathDB" id="FungiDB:PABG_07754"/>
<comment type="caution">
    <text evidence="3">The sequence shown here is derived from an EMBL/GenBank/DDBJ whole genome shotgun (WGS) entry which is preliminary data.</text>
</comment>
<evidence type="ECO:0000313" key="3">
    <source>
        <dbReference type="EMBL" id="ODH36262.1"/>
    </source>
</evidence>